<protein>
    <submittedName>
        <fullName evidence="1">Hypothetical_protein</fullName>
    </submittedName>
</protein>
<evidence type="ECO:0000313" key="2">
    <source>
        <dbReference type="Proteomes" id="UP000319462"/>
    </source>
</evidence>
<evidence type="ECO:0000313" key="1">
    <source>
        <dbReference type="EMBL" id="SYZ69571.1"/>
    </source>
</evidence>
<dbReference type="AlphaFoldDB" id="A0A3P3ZH23"/>
<organism evidence="1 2">
    <name type="scientific">Leishmania braziliensis MHOM/BR/75/M2904</name>
    <dbReference type="NCBI Taxonomy" id="420245"/>
    <lineage>
        <taxon>Eukaryota</taxon>
        <taxon>Discoba</taxon>
        <taxon>Euglenozoa</taxon>
        <taxon>Kinetoplastea</taxon>
        <taxon>Metakinetoplastina</taxon>
        <taxon>Trypanosomatida</taxon>
        <taxon>Trypanosomatidae</taxon>
        <taxon>Leishmaniinae</taxon>
        <taxon>Leishmania</taxon>
        <taxon>Leishmania braziliensis species complex</taxon>
    </lineage>
</organism>
<dbReference type="EMBL" id="LS997633">
    <property type="protein sequence ID" value="SYZ69571.1"/>
    <property type="molecule type" value="Genomic_DNA"/>
</dbReference>
<accession>A0A3P3ZH23</accession>
<reference evidence="1 2" key="1">
    <citation type="submission" date="2018-09" db="EMBL/GenBank/DDBJ databases">
        <authorList>
            <person name="Peiro R."/>
            <person name="Begona"/>
            <person name="Cbmso G."/>
            <person name="Lopez M."/>
            <person name="Gonzalez S."/>
        </authorList>
    </citation>
    <scope>NUCLEOTIDE SEQUENCE [LARGE SCALE GENOMIC DNA]</scope>
</reference>
<dbReference type="Proteomes" id="UP000319462">
    <property type="component" value="Chromosome 34"/>
</dbReference>
<proteinExistence type="predicted"/>
<sequence>MLIHNIGVPATDVLSFQIRGCPSDQYEASVLRREIRKAYVGLHGIAVSCALLLTVRSGSIAADYRSRDTFRSDVGVRQLLRCCVVYMTGGHMLDHHLPDKLLTSFDDVYS</sequence>
<name>A0A3P3ZH23_LEIBR</name>
<gene>
    <name evidence="1" type="ORF">LBRM2904_34.2760</name>
</gene>